<dbReference type="Pfam" id="PF25355">
    <property type="entry name" value="DUF7882"/>
    <property type="match status" value="1"/>
</dbReference>
<evidence type="ECO:0000313" key="3">
    <source>
        <dbReference type="EMBL" id="PSL36810.1"/>
    </source>
</evidence>
<keyword evidence="6" id="KW-1185">Reference proteome</keyword>
<name>A0A2P8GS63_9MICO</name>
<feature type="region of interest" description="Disordered" evidence="1">
    <location>
        <begin position="95"/>
        <end position="121"/>
    </location>
</feature>
<dbReference type="OrthoDB" id="5117680at2"/>
<dbReference type="InterPro" id="IPR057204">
    <property type="entry name" value="DUF7882"/>
</dbReference>
<evidence type="ECO:0000313" key="4">
    <source>
        <dbReference type="EMBL" id="RUQ84318.1"/>
    </source>
</evidence>
<evidence type="ECO:0000313" key="5">
    <source>
        <dbReference type="Proteomes" id="UP000241203"/>
    </source>
</evidence>
<dbReference type="RefSeq" id="WP_106562044.1">
    <property type="nucleotide sequence ID" value="NZ_PYAU01000001.1"/>
</dbReference>
<dbReference type="EMBL" id="RZGY01000003">
    <property type="protein sequence ID" value="RUQ84318.1"/>
    <property type="molecule type" value="Genomic_DNA"/>
</dbReference>
<feature type="domain" description="DUF7882" evidence="2">
    <location>
        <begin position="1"/>
        <end position="93"/>
    </location>
</feature>
<evidence type="ECO:0000313" key="6">
    <source>
        <dbReference type="Proteomes" id="UP000268291"/>
    </source>
</evidence>
<proteinExistence type="predicted"/>
<gene>
    <name evidence="3" type="ORF">CLV49_0408</name>
    <name evidence="4" type="ORF">ELQ93_16020</name>
</gene>
<dbReference type="Proteomes" id="UP000268291">
    <property type="component" value="Unassembled WGS sequence"/>
</dbReference>
<evidence type="ECO:0000256" key="1">
    <source>
        <dbReference type="SAM" id="MobiDB-lite"/>
    </source>
</evidence>
<dbReference type="AlphaFoldDB" id="A0A2P8GS63"/>
<dbReference type="Proteomes" id="UP000241203">
    <property type="component" value="Unassembled WGS sequence"/>
</dbReference>
<reference evidence="3 5" key="1">
    <citation type="submission" date="2018-03" db="EMBL/GenBank/DDBJ databases">
        <title>Genomic Encyclopedia of Archaeal and Bacterial Type Strains, Phase II (KMG-II): from individual species to whole genera.</title>
        <authorList>
            <person name="Goeker M."/>
        </authorList>
    </citation>
    <scope>NUCLEOTIDE SEQUENCE [LARGE SCALE GENOMIC DNA]</scope>
    <source>
        <strain evidence="3 5">DSM 21548</strain>
    </source>
</reference>
<organism evidence="3 5">
    <name type="scientific">Labedella gwakjiensis</name>
    <dbReference type="NCBI Taxonomy" id="390269"/>
    <lineage>
        <taxon>Bacteria</taxon>
        <taxon>Bacillati</taxon>
        <taxon>Actinomycetota</taxon>
        <taxon>Actinomycetes</taxon>
        <taxon>Micrococcales</taxon>
        <taxon>Microbacteriaceae</taxon>
        <taxon>Labedella</taxon>
    </lineage>
</organism>
<accession>A0A2P8GS63</accession>
<evidence type="ECO:0000259" key="2">
    <source>
        <dbReference type="Pfam" id="PF25355"/>
    </source>
</evidence>
<reference evidence="4 6" key="2">
    <citation type="submission" date="2018-12" db="EMBL/GenBank/DDBJ databases">
        <authorList>
            <person name="hu s."/>
            <person name="Xu Y."/>
            <person name="Xu B."/>
            <person name="Li F."/>
        </authorList>
    </citation>
    <scope>NUCLEOTIDE SEQUENCE [LARGE SCALE GENOMIC DNA]</scope>
    <source>
        <strain evidence="4 6">KSW2-17</strain>
    </source>
</reference>
<dbReference type="EMBL" id="PYAU01000001">
    <property type="protein sequence ID" value="PSL36810.1"/>
    <property type="molecule type" value="Genomic_DNA"/>
</dbReference>
<sequence>MGTLTYGQRDITVDDRTLVHVSVVITQKLRRRESFLLTLPSTNREIRSESLWISAMSDLVFSYAGNRVPALDHEWLESMMTESFSVHGLDLTTHTDSVHGPRPVVRTADARPSARAGGRAW</sequence>
<protein>
    <recommendedName>
        <fullName evidence="2">DUF7882 domain-containing protein</fullName>
    </recommendedName>
</protein>
<comment type="caution">
    <text evidence="3">The sequence shown here is derived from an EMBL/GenBank/DDBJ whole genome shotgun (WGS) entry which is preliminary data.</text>
</comment>